<dbReference type="SUPFAM" id="SSF50129">
    <property type="entry name" value="GroES-like"/>
    <property type="match status" value="1"/>
</dbReference>
<evidence type="ECO:0000256" key="2">
    <source>
        <dbReference type="ARBA" id="ARBA00023002"/>
    </source>
</evidence>
<dbReference type="RefSeq" id="WP_200760722.1">
    <property type="nucleotide sequence ID" value="NZ_AP023366.1"/>
</dbReference>
<dbReference type="SMART" id="SM00829">
    <property type="entry name" value="PKS_ER"/>
    <property type="match status" value="1"/>
</dbReference>
<dbReference type="PANTHER" id="PTHR48106">
    <property type="entry name" value="QUINONE OXIDOREDUCTASE PIG3-RELATED"/>
    <property type="match status" value="1"/>
</dbReference>
<dbReference type="Pfam" id="PF08240">
    <property type="entry name" value="ADH_N"/>
    <property type="match status" value="1"/>
</dbReference>
<dbReference type="PANTHER" id="PTHR48106:SF13">
    <property type="entry name" value="QUINONE OXIDOREDUCTASE-RELATED"/>
    <property type="match status" value="1"/>
</dbReference>
<keyword evidence="2" id="KW-0560">Oxidoreductase</keyword>
<dbReference type="SUPFAM" id="SSF51735">
    <property type="entry name" value="NAD(P)-binding Rossmann-fold domains"/>
    <property type="match status" value="1"/>
</dbReference>
<dbReference type="GO" id="GO:0070402">
    <property type="term" value="F:NADPH binding"/>
    <property type="evidence" value="ECO:0007669"/>
    <property type="project" value="TreeGrafter"/>
</dbReference>
<dbReference type="PROSITE" id="PS01162">
    <property type="entry name" value="QOR_ZETA_CRYSTAL"/>
    <property type="match status" value="1"/>
</dbReference>
<dbReference type="KEGG" id="eff:skT53_17410"/>
<dbReference type="GO" id="GO:0003960">
    <property type="term" value="F:quinone reductase (NADPH) activity"/>
    <property type="evidence" value="ECO:0007669"/>
    <property type="project" value="InterPro"/>
</dbReference>
<dbReference type="Gene3D" id="3.40.50.720">
    <property type="entry name" value="NAD(P)-binding Rossmann-like Domain"/>
    <property type="match status" value="1"/>
</dbReference>
<name>A0A7I8DD60_9BACL</name>
<dbReference type="InterPro" id="IPR047618">
    <property type="entry name" value="QOR-like"/>
</dbReference>
<dbReference type="InterPro" id="IPR020843">
    <property type="entry name" value="ER"/>
</dbReference>
<dbReference type="Proteomes" id="UP000593802">
    <property type="component" value="Chromosome"/>
</dbReference>
<dbReference type="InterPro" id="IPR011032">
    <property type="entry name" value="GroES-like_sf"/>
</dbReference>
<accession>A0A7I8DD60</accession>
<dbReference type="GO" id="GO:0008270">
    <property type="term" value="F:zinc ion binding"/>
    <property type="evidence" value="ECO:0007669"/>
    <property type="project" value="InterPro"/>
</dbReference>
<evidence type="ECO:0000313" key="4">
    <source>
        <dbReference type="EMBL" id="BCJ86756.1"/>
    </source>
</evidence>
<dbReference type="CDD" id="cd05286">
    <property type="entry name" value="QOR2"/>
    <property type="match status" value="1"/>
</dbReference>
<dbReference type="InterPro" id="IPR002364">
    <property type="entry name" value="Quin_OxRdtase/zeta-crystal_CS"/>
</dbReference>
<evidence type="ECO:0000313" key="5">
    <source>
        <dbReference type="Proteomes" id="UP000593802"/>
    </source>
</evidence>
<keyword evidence="5" id="KW-1185">Reference proteome</keyword>
<organism evidence="4 5">
    <name type="scientific">Effusibacillus dendaii</name>
    <dbReference type="NCBI Taxonomy" id="2743772"/>
    <lineage>
        <taxon>Bacteria</taxon>
        <taxon>Bacillati</taxon>
        <taxon>Bacillota</taxon>
        <taxon>Bacilli</taxon>
        <taxon>Bacillales</taxon>
        <taxon>Alicyclobacillaceae</taxon>
        <taxon>Effusibacillus</taxon>
    </lineage>
</organism>
<dbReference type="AlphaFoldDB" id="A0A7I8DD60"/>
<dbReference type="InterPro" id="IPR013154">
    <property type="entry name" value="ADH-like_N"/>
</dbReference>
<dbReference type="InterPro" id="IPR036291">
    <property type="entry name" value="NAD(P)-bd_dom_sf"/>
</dbReference>
<dbReference type="GO" id="GO:0035925">
    <property type="term" value="F:mRNA 3'-UTR AU-rich region binding"/>
    <property type="evidence" value="ECO:0007669"/>
    <property type="project" value="TreeGrafter"/>
</dbReference>
<dbReference type="EMBL" id="AP023366">
    <property type="protein sequence ID" value="BCJ86756.1"/>
    <property type="molecule type" value="Genomic_DNA"/>
</dbReference>
<proteinExistence type="predicted"/>
<protein>
    <submittedName>
        <fullName evidence="4">Quinone oxidoreductase</fullName>
    </submittedName>
</protein>
<dbReference type="InterPro" id="IPR013149">
    <property type="entry name" value="ADH-like_C"/>
</dbReference>
<reference evidence="4 5" key="1">
    <citation type="submission" date="2020-08" db="EMBL/GenBank/DDBJ databases">
        <title>Complete Genome Sequence of Effusibacillus dendaii Strain skT53, Isolated from Farmland soil.</title>
        <authorList>
            <person name="Konishi T."/>
            <person name="Kawasaki H."/>
        </authorList>
    </citation>
    <scope>NUCLEOTIDE SEQUENCE [LARGE SCALE GENOMIC DNA]</scope>
    <source>
        <strain evidence="5">skT53</strain>
    </source>
</reference>
<dbReference type="Pfam" id="PF00107">
    <property type="entry name" value="ADH_zinc_N"/>
    <property type="match status" value="1"/>
</dbReference>
<dbReference type="Gene3D" id="3.90.180.10">
    <property type="entry name" value="Medium-chain alcohol dehydrogenases, catalytic domain"/>
    <property type="match status" value="1"/>
</dbReference>
<evidence type="ECO:0000256" key="1">
    <source>
        <dbReference type="ARBA" id="ARBA00022857"/>
    </source>
</evidence>
<feature type="domain" description="Enoyl reductase (ER)" evidence="3">
    <location>
        <begin position="10"/>
        <end position="323"/>
    </location>
</feature>
<evidence type="ECO:0000259" key="3">
    <source>
        <dbReference type="SMART" id="SM00829"/>
    </source>
</evidence>
<gene>
    <name evidence="4" type="primary">qor</name>
    <name evidence="4" type="ORF">skT53_17410</name>
</gene>
<dbReference type="GO" id="GO:0005829">
    <property type="term" value="C:cytosol"/>
    <property type="evidence" value="ECO:0007669"/>
    <property type="project" value="TreeGrafter"/>
</dbReference>
<keyword evidence="1" id="KW-0521">NADP</keyword>
<sequence length="325" mass="34717">MNGVVITKFGGPEVLEYQKLPVPQPGPNQVLIKTAAIGINFADIKSREGHYHGAGQPPFVPGLDVAGTIEAVGPGVEEFAVGQRVIAFPETGSYSEYTIAQTVLTYKLPDAVDFETAAACPTISITSYNLLHELTRIRPGETVLIHAAAGGIGTTAIQLAKIFGAGKIIGTVGSEEKADFAKRVGADYVINYRTEDFAKRALELTDGKGVDVILDSVAGDVFERGLSCLATFGRIAVFGHFSGQPGTVQTTALHASSRCVLGYSMGTNRRYRPAVLRDSAEAILRLLAEGKLQMYIDNKFPLKEAAAAQQVIEQRKNKGKILLLP</sequence>